<dbReference type="PANTHER" id="PTHR46797">
    <property type="entry name" value="HTH-TYPE TRANSCRIPTIONAL REGULATOR"/>
    <property type="match status" value="1"/>
</dbReference>
<evidence type="ECO:0000313" key="4">
    <source>
        <dbReference type="Proteomes" id="UP001183414"/>
    </source>
</evidence>
<reference evidence="4" key="1">
    <citation type="submission" date="2023-07" db="EMBL/GenBank/DDBJ databases">
        <title>30 novel species of actinomycetes from the DSMZ collection.</title>
        <authorList>
            <person name="Nouioui I."/>
        </authorList>
    </citation>
    <scope>NUCLEOTIDE SEQUENCE [LARGE SCALE GENOMIC DNA]</scope>
    <source>
        <strain evidence="4">DSM 42041</strain>
    </source>
</reference>
<dbReference type="InterPro" id="IPR050807">
    <property type="entry name" value="TransReg_Diox_bact_type"/>
</dbReference>
<keyword evidence="4" id="KW-1185">Reference proteome</keyword>
<keyword evidence="1" id="KW-0238">DNA-binding</keyword>
<dbReference type="SUPFAM" id="SSF47413">
    <property type="entry name" value="lambda repressor-like DNA-binding domains"/>
    <property type="match status" value="1"/>
</dbReference>
<dbReference type="SMART" id="SM00530">
    <property type="entry name" value="HTH_XRE"/>
    <property type="match status" value="1"/>
</dbReference>
<comment type="caution">
    <text evidence="3">The sequence shown here is derived from an EMBL/GenBank/DDBJ whole genome shotgun (WGS) entry which is preliminary data.</text>
</comment>
<accession>A0ABU2NXI7</accession>
<evidence type="ECO:0000313" key="3">
    <source>
        <dbReference type="EMBL" id="MDT0381454.1"/>
    </source>
</evidence>
<dbReference type="Proteomes" id="UP001183414">
    <property type="component" value="Unassembled WGS sequence"/>
</dbReference>
<dbReference type="RefSeq" id="WP_311675147.1">
    <property type="nucleotide sequence ID" value="NZ_JAVREQ010000022.1"/>
</dbReference>
<proteinExistence type="predicted"/>
<gene>
    <name evidence="3" type="ORF">RM572_22090</name>
</gene>
<dbReference type="Pfam" id="PF01381">
    <property type="entry name" value="HTH_3"/>
    <property type="match status" value="1"/>
</dbReference>
<dbReference type="Gene3D" id="1.10.260.40">
    <property type="entry name" value="lambda repressor-like DNA-binding domains"/>
    <property type="match status" value="1"/>
</dbReference>
<evidence type="ECO:0000259" key="2">
    <source>
        <dbReference type="PROSITE" id="PS50943"/>
    </source>
</evidence>
<dbReference type="InterPro" id="IPR001387">
    <property type="entry name" value="Cro/C1-type_HTH"/>
</dbReference>
<dbReference type="PROSITE" id="PS50943">
    <property type="entry name" value="HTH_CROC1"/>
    <property type="match status" value="1"/>
</dbReference>
<dbReference type="CDD" id="cd00093">
    <property type="entry name" value="HTH_XRE"/>
    <property type="match status" value="1"/>
</dbReference>
<feature type="domain" description="HTH cro/C1-type" evidence="2">
    <location>
        <begin position="22"/>
        <end position="76"/>
    </location>
</feature>
<organism evidence="3 4">
    <name type="scientific">Streptomyces hazeniae</name>
    <dbReference type="NCBI Taxonomy" id="3075538"/>
    <lineage>
        <taxon>Bacteria</taxon>
        <taxon>Bacillati</taxon>
        <taxon>Actinomycetota</taxon>
        <taxon>Actinomycetes</taxon>
        <taxon>Kitasatosporales</taxon>
        <taxon>Streptomycetaceae</taxon>
        <taxon>Streptomyces</taxon>
    </lineage>
</organism>
<sequence length="80" mass="9226">MQPADPPPDWLLPRRRAVGDRIRTLRMHANLTQEHLGERAGVDRQQVNRIEQGHVSPRLDTLLRLADALDVHLSDLVRHE</sequence>
<name>A0ABU2NXI7_9ACTN</name>
<evidence type="ECO:0000256" key="1">
    <source>
        <dbReference type="ARBA" id="ARBA00023125"/>
    </source>
</evidence>
<dbReference type="EMBL" id="JAVREQ010000022">
    <property type="protein sequence ID" value="MDT0381454.1"/>
    <property type="molecule type" value="Genomic_DNA"/>
</dbReference>
<dbReference type="InterPro" id="IPR010982">
    <property type="entry name" value="Lambda_DNA-bd_dom_sf"/>
</dbReference>
<protein>
    <submittedName>
        <fullName evidence="3">Helix-turn-helix transcriptional regulator</fullName>
    </submittedName>
</protein>
<dbReference type="PANTHER" id="PTHR46797:SF1">
    <property type="entry name" value="METHYLPHOSPHONATE SYNTHASE"/>
    <property type="match status" value="1"/>
</dbReference>